<comment type="caution">
    <text evidence="5">The sequence shown here is derived from an EMBL/GenBank/DDBJ whole genome shotgun (WGS) entry which is preliminary data.</text>
</comment>
<evidence type="ECO:0000256" key="3">
    <source>
        <dbReference type="PROSITE-ProRule" id="PRU00221"/>
    </source>
</evidence>
<evidence type="ECO:0000313" key="6">
    <source>
        <dbReference type="Proteomes" id="UP000023152"/>
    </source>
</evidence>
<evidence type="ECO:0000256" key="4">
    <source>
        <dbReference type="SAM" id="Phobius"/>
    </source>
</evidence>
<dbReference type="PANTHER" id="PTHR19848">
    <property type="entry name" value="WD40 REPEAT PROTEIN"/>
    <property type="match status" value="1"/>
</dbReference>
<evidence type="ECO:0000256" key="1">
    <source>
        <dbReference type="ARBA" id="ARBA00022574"/>
    </source>
</evidence>
<dbReference type="SMART" id="SM00320">
    <property type="entry name" value="WD40"/>
    <property type="match status" value="6"/>
</dbReference>
<dbReference type="AlphaFoldDB" id="X6LYE0"/>
<dbReference type="InterPro" id="IPR015943">
    <property type="entry name" value="WD40/YVTN_repeat-like_dom_sf"/>
</dbReference>
<keyword evidence="4" id="KW-0472">Membrane</keyword>
<dbReference type="SUPFAM" id="SSF50978">
    <property type="entry name" value="WD40 repeat-like"/>
    <property type="match status" value="1"/>
</dbReference>
<keyword evidence="4" id="KW-1133">Transmembrane helix</keyword>
<keyword evidence="1 3" id="KW-0853">WD repeat</keyword>
<feature type="transmembrane region" description="Helical" evidence="4">
    <location>
        <begin position="612"/>
        <end position="632"/>
    </location>
</feature>
<keyword evidence="5" id="KW-0808">Transferase</keyword>
<feature type="transmembrane region" description="Helical" evidence="4">
    <location>
        <begin position="187"/>
        <end position="207"/>
    </location>
</feature>
<name>X6LYE0_RETFI</name>
<proteinExistence type="predicted"/>
<dbReference type="Gene3D" id="2.130.10.10">
    <property type="entry name" value="YVTN repeat-like/Quinoprotein amine dehydrogenase"/>
    <property type="match status" value="3"/>
</dbReference>
<dbReference type="PROSITE" id="PS50294">
    <property type="entry name" value="WD_REPEATS_REGION"/>
    <property type="match status" value="1"/>
</dbReference>
<evidence type="ECO:0000313" key="5">
    <source>
        <dbReference type="EMBL" id="ETO05750.1"/>
    </source>
</evidence>
<dbReference type="PANTHER" id="PTHR19848:SF8">
    <property type="entry name" value="F-BOX AND WD REPEAT DOMAIN CONTAINING 7"/>
    <property type="match status" value="1"/>
</dbReference>
<dbReference type="EMBL" id="ASPP01027808">
    <property type="protein sequence ID" value="ETO05750.1"/>
    <property type="molecule type" value="Genomic_DNA"/>
</dbReference>
<dbReference type="PRINTS" id="PR00320">
    <property type="entry name" value="GPROTEINBRPT"/>
</dbReference>
<evidence type="ECO:0000256" key="2">
    <source>
        <dbReference type="ARBA" id="ARBA00022737"/>
    </source>
</evidence>
<protein>
    <submittedName>
        <fullName evidence="5">Serine/threonine protein kinase</fullName>
    </submittedName>
</protein>
<keyword evidence="6" id="KW-1185">Reference proteome</keyword>
<dbReference type="InterPro" id="IPR020472">
    <property type="entry name" value="WD40_PAC1"/>
</dbReference>
<organism evidence="5 6">
    <name type="scientific">Reticulomyxa filosa</name>
    <dbReference type="NCBI Taxonomy" id="46433"/>
    <lineage>
        <taxon>Eukaryota</taxon>
        <taxon>Sar</taxon>
        <taxon>Rhizaria</taxon>
        <taxon>Retaria</taxon>
        <taxon>Foraminifera</taxon>
        <taxon>Monothalamids</taxon>
        <taxon>Reticulomyxidae</taxon>
        <taxon>Reticulomyxa</taxon>
    </lineage>
</organism>
<feature type="transmembrane region" description="Helical" evidence="4">
    <location>
        <begin position="214"/>
        <end position="239"/>
    </location>
</feature>
<keyword evidence="4" id="KW-0812">Transmembrane</keyword>
<keyword evidence="5" id="KW-0418">Kinase</keyword>
<dbReference type="InterPro" id="IPR036322">
    <property type="entry name" value="WD40_repeat_dom_sf"/>
</dbReference>
<dbReference type="PROSITE" id="PS50082">
    <property type="entry name" value="WD_REPEATS_2"/>
    <property type="match status" value="1"/>
</dbReference>
<dbReference type="Proteomes" id="UP000023152">
    <property type="component" value="Unassembled WGS sequence"/>
</dbReference>
<dbReference type="InterPro" id="IPR001680">
    <property type="entry name" value="WD40_rpt"/>
</dbReference>
<sequence length="636" mass="72250">MNTNNGDTANVYLFQLMNGDSSSVPMTANTSRMDSRRASIFGGEQSPSNATGSNKVNKHVHTLHYHIDSVLCLDSCYVYRHVDEANTTTTTPSLLPSSTTEKDTDSKSVAGNIERKRYIFTGSQDCKIGVWDISTFQLIGTLVGHSRSVLKLRTLPRRQLCRKRGGIYIHVYVYVYVYTHVCTPDILYMFCVSIYLFIFILFLFYFYFYLLVCLFVYCTFAYTCMCVCVCVFVYGPLLFSSGRDNCICVWDVNSLSLIIRFSGFNSCVYDITVLTFPKQGGYLLYGGCQDSSIFELELEKTITTVSSSSTEKQVGAEEDETLQKNQEKLEYLQAQQSLLSFHHHQQQQQQSWNVASSAKISSFSPLPSQSEILSSARREPGYDINIKQPSSSSHQSFDSFSTSITTAKALEQFAGSNPKVQIKKKKNEMFQKKKNFYMYLVQFQFLSKAVSSLDQKVFRKYERCHAGVVYVLKAWRSNNLISASGDASIKIWEVKPRQELVCLATLEGHTHSIVALDLVGQGHLISASKDKLLKQNKKRLLKAWDISVLATNRAAWTMSGHLKEITAMKAIASGKLLVSGSRDGMVRFWDTHNYECVYSVMIPQKREPTGHVLFFLFILFFFFFFLSFEYTCTYTN</sequence>
<feature type="repeat" description="WD" evidence="3">
    <location>
        <begin position="558"/>
        <end position="599"/>
    </location>
</feature>
<feature type="transmembrane region" description="Helical" evidence="4">
    <location>
        <begin position="165"/>
        <end position="181"/>
    </location>
</feature>
<keyword evidence="2" id="KW-0677">Repeat</keyword>
<dbReference type="GO" id="GO:0004674">
    <property type="term" value="F:protein serine/threonine kinase activity"/>
    <property type="evidence" value="ECO:0007669"/>
    <property type="project" value="UniProtKB-KW"/>
</dbReference>
<accession>X6LYE0</accession>
<keyword evidence="5" id="KW-0723">Serine/threonine-protein kinase</keyword>
<gene>
    <name evidence="5" type="ORF">RFI_31645</name>
</gene>
<dbReference type="Pfam" id="PF00400">
    <property type="entry name" value="WD40"/>
    <property type="match status" value="3"/>
</dbReference>
<reference evidence="5 6" key="1">
    <citation type="journal article" date="2013" name="Curr. Biol.">
        <title>The Genome of the Foraminiferan Reticulomyxa filosa.</title>
        <authorList>
            <person name="Glockner G."/>
            <person name="Hulsmann N."/>
            <person name="Schleicher M."/>
            <person name="Noegel A.A."/>
            <person name="Eichinger L."/>
            <person name="Gallinger C."/>
            <person name="Pawlowski J."/>
            <person name="Sierra R."/>
            <person name="Euteneuer U."/>
            <person name="Pillet L."/>
            <person name="Moustafa A."/>
            <person name="Platzer M."/>
            <person name="Groth M."/>
            <person name="Szafranski K."/>
            <person name="Schliwa M."/>
        </authorList>
    </citation>
    <scope>NUCLEOTIDE SEQUENCE [LARGE SCALE GENOMIC DNA]</scope>
</reference>